<gene>
    <name evidence="6" type="ORF">DMO24_12545</name>
</gene>
<evidence type="ECO:0000313" key="7">
    <source>
        <dbReference type="Proteomes" id="UP000247602"/>
    </source>
</evidence>
<feature type="region of interest" description="Disordered" evidence="4">
    <location>
        <begin position="1"/>
        <end position="40"/>
    </location>
</feature>
<dbReference type="GO" id="GO:0005524">
    <property type="term" value="F:ATP binding"/>
    <property type="evidence" value="ECO:0007669"/>
    <property type="project" value="UniProtKB-KW"/>
</dbReference>
<proteinExistence type="predicted"/>
<dbReference type="PANTHER" id="PTHR45772">
    <property type="entry name" value="CONSERVED COMPONENT OF ABC TRANSPORTER FOR NATURAL AMINO ACIDS-RELATED"/>
    <property type="match status" value="1"/>
</dbReference>
<keyword evidence="3 6" id="KW-0067">ATP-binding</keyword>
<evidence type="ECO:0000313" key="6">
    <source>
        <dbReference type="EMBL" id="PZA21008.1"/>
    </source>
</evidence>
<dbReference type="SUPFAM" id="SSF52540">
    <property type="entry name" value="P-loop containing nucleoside triphosphate hydrolases"/>
    <property type="match status" value="1"/>
</dbReference>
<dbReference type="Pfam" id="PF12399">
    <property type="entry name" value="BCA_ABC_TP_C"/>
    <property type="match status" value="1"/>
</dbReference>
<dbReference type="InterPro" id="IPR027417">
    <property type="entry name" value="P-loop_NTPase"/>
</dbReference>
<evidence type="ECO:0000256" key="3">
    <source>
        <dbReference type="ARBA" id="ARBA00022840"/>
    </source>
</evidence>
<name>A0A323VN11_9ACTN</name>
<dbReference type="CDD" id="cd03219">
    <property type="entry name" value="ABC_Mj1267_LivG_branched"/>
    <property type="match status" value="1"/>
</dbReference>
<evidence type="ECO:0000256" key="4">
    <source>
        <dbReference type="SAM" id="MobiDB-lite"/>
    </source>
</evidence>
<feature type="domain" description="ABC transporter" evidence="5">
    <location>
        <begin position="42"/>
        <end position="288"/>
    </location>
</feature>
<sequence>MAGGRGTRGKGAVGPLAQPSPTAGSTATGPRPAAPTAPTSRLEMTGISVAFGGVTALSDVSLVVEPGQVHGLIGPNGAGKTTLFNVACGLVRPSAGEMVWRGRPVRRLRPHQLAGLGISRTLQGVGLFAGMTVLENVMVGAHRHARAGFASALLALPRSDADERALRARATAALADLGAERYAGRYPGGLPYPVQKRVALARALVSEPDLLLLDEPASGLGEDEMHELGELIRTLSGRMSVLLVEHHMDLVMRVCDRITVLDSGRQISAGTPAEVQADPAVTEAYLGDDVDVAADAAALSATEGGRHHG</sequence>
<keyword evidence="2" id="KW-0547">Nucleotide-binding</keyword>
<dbReference type="PANTHER" id="PTHR45772:SF4">
    <property type="entry name" value="ABC TRANSPORTER ATP-BINDING PROTEIN"/>
    <property type="match status" value="1"/>
</dbReference>
<dbReference type="AlphaFoldDB" id="A0A323VN11"/>
<dbReference type="EMBL" id="QKNV01000123">
    <property type="protein sequence ID" value="PZA21008.1"/>
    <property type="molecule type" value="Genomic_DNA"/>
</dbReference>
<dbReference type="InterPro" id="IPR003439">
    <property type="entry name" value="ABC_transporter-like_ATP-bd"/>
</dbReference>
<dbReference type="OrthoDB" id="3396710at2"/>
<dbReference type="SMART" id="SM00382">
    <property type="entry name" value="AAA"/>
    <property type="match status" value="1"/>
</dbReference>
<dbReference type="InterPro" id="IPR032823">
    <property type="entry name" value="BCA_ABC_TP_C"/>
</dbReference>
<feature type="compositionally biased region" description="Low complexity" evidence="4">
    <location>
        <begin position="21"/>
        <end position="40"/>
    </location>
</feature>
<dbReference type="Proteomes" id="UP000247602">
    <property type="component" value="Unassembled WGS sequence"/>
</dbReference>
<dbReference type="InterPro" id="IPR003593">
    <property type="entry name" value="AAA+_ATPase"/>
</dbReference>
<evidence type="ECO:0000256" key="2">
    <source>
        <dbReference type="ARBA" id="ARBA00022741"/>
    </source>
</evidence>
<evidence type="ECO:0000259" key="5">
    <source>
        <dbReference type="PROSITE" id="PS50893"/>
    </source>
</evidence>
<comment type="caution">
    <text evidence="6">The sequence shown here is derived from an EMBL/GenBank/DDBJ whole genome shotgun (WGS) entry which is preliminary data.</text>
</comment>
<dbReference type="GO" id="GO:0005886">
    <property type="term" value="C:plasma membrane"/>
    <property type="evidence" value="ECO:0007669"/>
    <property type="project" value="TreeGrafter"/>
</dbReference>
<feature type="compositionally biased region" description="Gly residues" evidence="4">
    <location>
        <begin position="1"/>
        <end position="12"/>
    </location>
</feature>
<keyword evidence="1" id="KW-0813">Transport</keyword>
<protein>
    <submittedName>
        <fullName evidence="6">ABC transporter ATP-binding protein</fullName>
    </submittedName>
</protein>
<dbReference type="FunFam" id="3.40.50.300:FF:000421">
    <property type="entry name" value="Branched-chain amino acid ABC transporter ATP-binding protein"/>
    <property type="match status" value="1"/>
</dbReference>
<dbReference type="Pfam" id="PF00005">
    <property type="entry name" value="ABC_tran"/>
    <property type="match status" value="1"/>
</dbReference>
<dbReference type="PROSITE" id="PS50893">
    <property type="entry name" value="ABC_TRANSPORTER_2"/>
    <property type="match status" value="1"/>
</dbReference>
<accession>A0A323VN11</accession>
<organism evidence="6 7">
    <name type="scientific">Modestobacter versicolor</name>
    <dbReference type="NCBI Taxonomy" id="429133"/>
    <lineage>
        <taxon>Bacteria</taxon>
        <taxon>Bacillati</taxon>
        <taxon>Actinomycetota</taxon>
        <taxon>Actinomycetes</taxon>
        <taxon>Geodermatophilales</taxon>
        <taxon>Geodermatophilaceae</taxon>
        <taxon>Modestobacter</taxon>
    </lineage>
</organism>
<dbReference type="InterPro" id="IPR051120">
    <property type="entry name" value="ABC_AA/LPS_Transport"/>
</dbReference>
<dbReference type="Gene3D" id="3.40.50.300">
    <property type="entry name" value="P-loop containing nucleotide triphosphate hydrolases"/>
    <property type="match status" value="1"/>
</dbReference>
<dbReference type="GO" id="GO:0016887">
    <property type="term" value="F:ATP hydrolysis activity"/>
    <property type="evidence" value="ECO:0007669"/>
    <property type="project" value="InterPro"/>
</dbReference>
<keyword evidence="7" id="KW-1185">Reference proteome</keyword>
<reference evidence="6 7" key="1">
    <citation type="submission" date="2018-06" db="EMBL/GenBank/DDBJ databases">
        <title>Draft genome sequence of Modestobacter versicolor CP153-2.</title>
        <authorList>
            <person name="Gundlapally S.R."/>
        </authorList>
    </citation>
    <scope>NUCLEOTIDE SEQUENCE [LARGE SCALE GENOMIC DNA]</scope>
    <source>
        <strain evidence="6 7">CP153-2</strain>
    </source>
</reference>
<evidence type="ECO:0000256" key="1">
    <source>
        <dbReference type="ARBA" id="ARBA00022448"/>
    </source>
</evidence>